<evidence type="ECO:0000313" key="1">
    <source>
        <dbReference type="EMBL" id="OTF82676.1"/>
    </source>
</evidence>
<accession>A0A1Y3BSX0</accession>
<proteinExistence type="predicted"/>
<sequence length="86" mass="10269">MTSSSLKPMNNNDKNNKILNITKWLIPILKDKIEKIWQNRKQILMENLSLLSYCYDPNYGGEELNLFELDINNVVEKFFVKWFKSI</sequence>
<dbReference type="Proteomes" id="UP000194236">
    <property type="component" value="Unassembled WGS sequence"/>
</dbReference>
<evidence type="ECO:0000313" key="2">
    <source>
        <dbReference type="Proteomes" id="UP000194236"/>
    </source>
</evidence>
<keyword evidence="2" id="KW-1185">Reference proteome</keyword>
<protein>
    <submittedName>
        <fullName evidence="1">Uncharacterized protein</fullName>
    </submittedName>
</protein>
<gene>
    <name evidence="1" type="ORF">BLA29_011832</name>
</gene>
<comment type="caution">
    <text evidence="1">The sequence shown here is derived from an EMBL/GenBank/DDBJ whole genome shotgun (WGS) entry which is preliminary data.</text>
</comment>
<name>A0A1Y3BSX0_EURMA</name>
<dbReference type="AlphaFoldDB" id="A0A1Y3BSX0"/>
<dbReference type="EMBL" id="MUJZ01007291">
    <property type="protein sequence ID" value="OTF82676.1"/>
    <property type="molecule type" value="Genomic_DNA"/>
</dbReference>
<reference evidence="1 2" key="1">
    <citation type="submission" date="2017-03" db="EMBL/GenBank/DDBJ databases">
        <title>Genome Survey of Euroglyphus maynei.</title>
        <authorList>
            <person name="Arlian L.G."/>
            <person name="Morgan M.S."/>
            <person name="Rider S.D."/>
        </authorList>
    </citation>
    <scope>NUCLEOTIDE SEQUENCE [LARGE SCALE GENOMIC DNA]</scope>
    <source>
        <strain evidence="1">Arlian Lab</strain>
        <tissue evidence="1">Whole body</tissue>
    </source>
</reference>
<organism evidence="1 2">
    <name type="scientific">Euroglyphus maynei</name>
    <name type="common">Mayne's house dust mite</name>
    <dbReference type="NCBI Taxonomy" id="6958"/>
    <lineage>
        <taxon>Eukaryota</taxon>
        <taxon>Metazoa</taxon>
        <taxon>Ecdysozoa</taxon>
        <taxon>Arthropoda</taxon>
        <taxon>Chelicerata</taxon>
        <taxon>Arachnida</taxon>
        <taxon>Acari</taxon>
        <taxon>Acariformes</taxon>
        <taxon>Sarcoptiformes</taxon>
        <taxon>Astigmata</taxon>
        <taxon>Psoroptidia</taxon>
        <taxon>Analgoidea</taxon>
        <taxon>Pyroglyphidae</taxon>
        <taxon>Pyroglyphinae</taxon>
        <taxon>Euroglyphus</taxon>
    </lineage>
</organism>